<dbReference type="InterPro" id="IPR027417">
    <property type="entry name" value="P-loop_NTPase"/>
</dbReference>
<sequence length="451" mass="47680">MATAPNLVVAGHPDLARKLRNTGRFPAVFDVASATELRALSKSGKVAPPAAFIFAPQFNEDLPEAKVPLLANALAANGFTVLVHAFFTRRGDHFIPAVVASAEPMSMLDLLTTLGALQPDLQPEPPPQLWKALAPPAIETGARPQTANANPPSSGPAQASSSKGHERSETPPAKDGAATAFKTAPAQDVIRRGRVIVIASAKGGVGKTSTTVDLALYTARSLWAAGRGGATVVVDANVQQADVARYLNLTSPTILDLPQAPGELSAQSVRHHLARIPEIGLHALLGPPDPLSADPALISPALYQEIVTVLRGAFDFVFIDTPVAKPHHTTFVDLILPEADAILVPVEPDRVTLEAVHAWLTAITAPDRRVSAEKISLILNRARSDAEYGPEEVAGLLPGWRLAGVLPEDVRRMKTVNANQLVQSRPSPDLEPSLRGILQAASDDPVFSPSR</sequence>
<keyword evidence="2" id="KW-0067">ATP-binding</keyword>
<feature type="compositionally biased region" description="Low complexity" evidence="3">
    <location>
        <begin position="147"/>
        <end position="162"/>
    </location>
</feature>
<dbReference type="InterPro" id="IPR033756">
    <property type="entry name" value="YlxH/NBP35"/>
</dbReference>
<dbReference type="Proteomes" id="UP001596074">
    <property type="component" value="Unassembled WGS sequence"/>
</dbReference>
<proteinExistence type="predicted"/>
<feature type="region of interest" description="Disordered" evidence="3">
    <location>
        <begin position="141"/>
        <end position="184"/>
    </location>
</feature>
<organism evidence="4 5">
    <name type="scientific">Actinomadura rugatobispora</name>
    <dbReference type="NCBI Taxonomy" id="1994"/>
    <lineage>
        <taxon>Bacteria</taxon>
        <taxon>Bacillati</taxon>
        <taxon>Actinomycetota</taxon>
        <taxon>Actinomycetes</taxon>
        <taxon>Streptosporangiales</taxon>
        <taxon>Thermomonosporaceae</taxon>
        <taxon>Actinomadura</taxon>
    </lineage>
</organism>
<dbReference type="InterPro" id="IPR050625">
    <property type="entry name" value="ParA/MinD_ATPase"/>
</dbReference>
<dbReference type="PANTHER" id="PTHR43384:SF13">
    <property type="entry name" value="SLR0110 PROTEIN"/>
    <property type="match status" value="1"/>
</dbReference>
<dbReference type="RefSeq" id="WP_378286475.1">
    <property type="nucleotide sequence ID" value="NZ_JBHSON010000057.1"/>
</dbReference>
<comment type="caution">
    <text evidence="4">The sequence shown here is derived from an EMBL/GenBank/DDBJ whole genome shotgun (WGS) entry which is preliminary data.</text>
</comment>
<accession>A0ABW1A7N3</accession>
<dbReference type="Pfam" id="PF10609">
    <property type="entry name" value="ParA"/>
    <property type="match status" value="1"/>
</dbReference>
<dbReference type="Gene3D" id="3.40.50.300">
    <property type="entry name" value="P-loop containing nucleotide triphosphate hydrolases"/>
    <property type="match status" value="1"/>
</dbReference>
<keyword evidence="5" id="KW-1185">Reference proteome</keyword>
<dbReference type="SUPFAM" id="SSF52540">
    <property type="entry name" value="P-loop containing nucleoside triphosphate hydrolases"/>
    <property type="match status" value="1"/>
</dbReference>
<dbReference type="EMBL" id="JBHSON010000057">
    <property type="protein sequence ID" value="MFC5750717.1"/>
    <property type="molecule type" value="Genomic_DNA"/>
</dbReference>
<dbReference type="PANTHER" id="PTHR43384">
    <property type="entry name" value="SEPTUM SITE-DETERMINING PROTEIN MIND HOMOLOG, CHLOROPLASTIC-RELATED"/>
    <property type="match status" value="1"/>
</dbReference>
<evidence type="ECO:0000313" key="5">
    <source>
        <dbReference type="Proteomes" id="UP001596074"/>
    </source>
</evidence>
<evidence type="ECO:0000256" key="2">
    <source>
        <dbReference type="ARBA" id="ARBA00022840"/>
    </source>
</evidence>
<keyword evidence="1" id="KW-0547">Nucleotide-binding</keyword>
<gene>
    <name evidence="4" type="ORF">ACFPZN_34290</name>
</gene>
<protein>
    <submittedName>
        <fullName evidence="4">CpaE family protein</fullName>
    </submittedName>
</protein>
<evidence type="ECO:0000256" key="3">
    <source>
        <dbReference type="SAM" id="MobiDB-lite"/>
    </source>
</evidence>
<name>A0ABW1A7N3_9ACTN</name>
<reference evidence="5" key="1">
    <citation type="journal article" date="2019" name="Int. J. Syst. Evol. Microbiol.">
        <title>The Global Catalogue of Microorganisms (GCM) 10K type strain sequencing project: providing services to taxonomists for standard genome sequencing and annotation.</title>
        <authorList>
            <consortium name="The Broad Institute Genomics Platform"/>
            <consortium name="The Broad Institute Genome Sequencing Center for Infectious Disease"/>
            <person name="Wu L."/>
            <person name="Ma J."/>
        </authorList>
    </citation>
    <scope>NUCLEOTIDE SEQUENCE [LARGE SCALE GENOMIC DNA]</scope>
    <source>
        <strain evidence="5">KCTC 42087</strain>
    </source>
</reference>
<evidence type="ECO:0000313" key="4">
    <source>
        <dbReference type="EMBL" id="MFC5750717.1"/>
    </source>
</evidence>
<evidence type="ECO:0000256" key="1">
    <source>
        <dbReference type="ARBA" id="ARBA00022741"/>
    </source>
</evidence>